<evidence type="ECO:0000256" key="6">
    <source>
        <dbReference type="ARBA" id="ARBA00023186"/>
    </source>
</evidence>
<evidence type="ECO:0000256" key="7">
    <source>
        <dbReference type="ARBA" id="ARBA00053401"/>
    </source>
</evidence>
<dbReference type="SUPFAM" id="SSF51064">
    <property type="entry name" value="Head domain of nucleotide exchange factor GrpE"/>
    <property type="match status" value="1"/>
</dbReference>
<comment type="caution">
    <text evidence="14">The sequence shown here is derived from an EMBL/GenBank/DDBJ whole genome shotgun (WGS) entry which is preliminary data.</text>
</comment>
<evidence type="ECO:0000256" key="9">
    <source>
        <dbReference type="ARBA" id="ARBA00076414"/>
    </source>
</evidence>
<dbReference type="Pfam" id="PF01025">
    <property type="entry name" value="GrpE"/>
    <property type="match status" value="1"/>
</dbReference>
<evidence type="ECO:0000256" key="10">
    <source>
        <dbReference type="HAMAP-Rule" id="MF_01151"/>
    </source>
</evidence>
<comment type="subcellular location">
    <subcellularLocation>
        <location evidence="1 10">Cytoplasm</location>
    </subcellularLocation>
</comment>
<evidence type="ECO:0000313" key="15">
    <source>
        <dbReference type="Proteomes" id="UP000037269"/>
    </source>
</evidence>
<dbReference type="GO" id="GO:0006457">
    <property type="term" value="P:protein folding"/>
    <property type="evidence" value="ECO:0007669"/>
    <property type="project" value="InterPro"/>
</dbReference>
<feature type="compositionally biased region" description="Basic and acidic residues" evidence="13">
    <location>
        <begin position="8"/>
        <end position="22"/>
    </location>
</feature>
<accession>A0A0M0GZM7</accession>
<dbReference type="AlphaFoldDB" id="A0A0M0GZM7"/>
<dbReference type="Proteomes" id="UP000037269">
    <property type="component" value="Unassembled WGS sequence"/>
</dbReference>
<evidence type="ECO:0000256" key="5">
    <source>
        <dbReference type="ARBA" id="ARBA00023016"/>
    </source>
</evidence>
<evidence type="ECO:0000256" key="12">
    <source>
        <dbReference type="RuleBase" id="RU004478"/>
    </source>
</evidence>
<evidence type="ECO:0000313" key="14">
    <source>
        <dbReference type="EMBL" id="KON95380.1"/>
    </source>
</evidence>
<evidence type="ECO:0000256" key="13">
    <source>
        <dbReference type="SAM" id="MobiDB-lite"/>
    </source>
</evidence>
<dbReference type="PRINTS" id="PR00773">
    <property type="entry name" value="GRPEPROTEIN"/>
</dbReference>
<dbReference type="CDD" id="cd00446">
    <property type="entry name" value="GrpE"/>
    <property type="match status" value="1"/>
</dbReference>
<dbReference type="HAMAP" id="MF_01151">
    <property type="entry name" value="GrpE"/>
    <property type="match status" value="1"/>
</dbReference>
<evidence type="ECO:0000256" key="8">
    <source>
        <dbReference type="ARBA" id="ARBA00072274"/>
    </source>
</evidence>
<dbReference type="GO" id="GO:0042803">
    <property type="term" value="F:protein homodimerization activity"/>
    <property type="evidence" value="ECO:0007669"/>
    <property type="project" value="InterPro"/>
</dbReference>
<proteinExistence type="inferred from homology"/>
<keyword evidence="6 10" id="KW-0143">Chaperone</keyword>
<dbReference type="Gene3D" id="2.30.22.10">
    <property type="entry name" value="Head domain of nucleotide exchange factor GrpE"/>
    <property type="match status" value="1"/>
</dbReference>
<dbReference type="InterPro" id="IPR013805">
    <property type="entry name" value="GrpE_CC"/>
</dbReference>
<dbReference type="PATRIC" id="fig|47500.9.peg.2718"/>
<dbReference type="GO" id="GO:0005737">
    <property type="term" value="C:cytoplasm"/>
    <property type="evidence" value="ECO:0007669"/>
    <property type="project" value="UniProtKB-SubCell"/>
</dbReference>
<evidence type="ECO:0000256" key="3">
    <source>
        <dbReference type="ARBA" id="ARBA00011738"/>
    </source>
</evidence>
<organism evidence="14 15">
    <name type="scientific">Aneurinibacillus migulanus</name>
    <name type="common">Bacillus migulanus</name>
    <dbReference type="NCBI Taxonomy" id="47500"/>
    <lineage>
        <taxon>Bacteria</taxon>
        <taxon>Bacillati</taxon>
        <taxon>Bacillota</taxon>
        <taxon>Bacilli</taxon>
        <taxon>Bacillales</taxon>
        <taxon>Paenibacillaceae</taxon>
        <taxon>Aneurinibacillus group</taxon>
        <taxon>Aneurinibacillus</taxon>
    </lineage>
</organism>
<dbReference type="GO" id="GO:0051087">
    <property type="term" value="F:protein-folding chaperone binding"/>
    <property type="evidence" value="ECO:0007669"/>
    <property type="project" value="InterPro"/>
</dbReference>
<feature type="compositionally biased region" description="Basic and acidic residues" evidence="13">
    <location>
        <begin position="31"/>
        <end position="40"/>
    </location>
</feature>
<dbReference type="InterPro" id="IPR009012">
    <property type="entry name" value="GrpE_head"/>
</dbReference>
<gene>
    <name evidence="10" type="primary">grpE</name>
    <name evidence="14" type="ORF">AF333_07665</name>
</gene>
<reference evidence="14 15" key="1">
    <citation type="submission" date="2015-07" db="EMBL/GenBank/DDBJ databases">
        <title>Fjat-14205 dsm 2895.</title>
        <authorList>
            <person name="Liu B."/>
            <person name="Wang J."/>
            <person name="Zhu Y."/>
            <person name="Liu G."/>
            <person name="Chen Q."/>
            <person name="Chen Z."/>
            <person name="Lan J."/>
            <person name="Che J."/>
            <person name="Ge C."/>
            <person name="Shi H."/>
            <person name="Pan Z."/>
            <person name="Liu X."/>
        </authorList>
    </citation>
    <scope>NUCLEOTIDE SEQUENCE [LARGE SCALE GENOMIC DNA]</scope>
    <source>
        <strain evidence="14 15">DSM 2895</strain>
    </source>
</reference>
<feature type="region of interest" description="Disordered" evidence="13">
    <location>
        <begin position="1"/>
        <end position="57"/>
    </location>
</feature>
<evidence type="ECO:0000256" key="1">
    <source>
        <dbReference type="ARBA" id="ARBA00004496"/>
    </source>
</evidence>
<dbReference type="Gene3D" id="3.90.20.20">
    <property type="match status" value="1"/>
</dbReference>
<dbReference type="EMBL" id="LGUG01000004">
    <property type="protein sequence ID" value="KON95380.1"/>
    <property type="molecule type" value="Genomic_DNA"/>
</dbReference>
<evidence type="ECO:0000256" key="4">
    <source>
        <dbReference type="ARBA" id="ARBA00022490"/>
    </source>
</evidence>
<keyword evidence="5 10" id="KW-0346">Stress response</keyword>
<dbReference type="FunFam" id="2.30.22.10:FF:000001">
    <property type="entry name" value="Protein GrpE"/>
    <property type="match status" value="1"/>
</dbReference>
<dbReference type="InterPro" id="IPR000740">
    <property type="entry name" value="GrpE"/>
</dbReference>
<protein>
    <recommendedName>
        <fullName evidence="8 10">Protein GrpE</fullName>
    </recommendedName>
    <alternativeName>
        <fullName evidence="9 10">HSP-70 cofactor</fullName>
    </alternativeName>
</protein>
<dbReference type="SUPFAM" id="SSF58014">
    <property type="entry name" value="Coiled-coil domain of nucleotide exchange factor GrpE"/>
    <property type="match status" value="1"/>
</dbReference>
<dbReference type="STRING" id="47500.AF333_07665"/>
<dbReference type="NCBIfam" id="NF010738">
    <property type="entry name" value="PRK14140.1"/>
    <property type="match status" value="1"/>
</dbReference>
<comment type="subunit">
    <text evidence="3 10">Homodimer.</text>
</comment>
<evidence type="ECO:0000256" key="2">
    <source>
        <dbReference type="ARBA" id="ARBA00009054"/>
    </source>
</evidence>
<name>A0A0M0GZM7_ANEMI</name>
<sequence length="208" mass="23365">MGGSVVSEENKKAAETSEEIKQQEATAEAVESVHSEESEQLKATSEANESSDVTREEELLAQIEQLKAEKEELNNQYLRAHADLQNFRARVNKEKEQMLKYSSQRAVEALLPVIDNFERAIAASQDAQDTSALKEGIEMVFRQLQQVLEQEGVTVVPGVGEPFDPNMHQAVMQEESSEYESGMVIEEFQKGYKLKDRVIRPSMVKVSS</sequence>
<dbReference type="PANTHER" id="PTHR21237">
    <property type="entry name" value="GRPE PROTEIN"/>
    <property type="match status" value="1"/>
</dbReference>
<feature type="compositionally biased region" description="Polar residues" evidence="13">
    <location>
        <begin position="41"/>
        <end position="51"/>
    </location>
</feature>
<keyword evidence="15" id="KW-1185">Reference proteome</keyword>
<keyword evidence="4 10" id="KW-0963">Cytoplasm</keyword>
<dbReference type="GO" id="GO:0000774">
    <property type="term" value="F:adenyl-nucleotide exchange factor activity"/>
    <property type="evidence" value="ECO:0007669"/>
    <property type="project" value="InterPro"/>
</dbReference>
<comment type="similarity">
    <text evidence="2 10 12">Belongs to the GrpE family.</text>
</comment>
<dbReference type="PANTHER" id="PTHR21237:SF23">
    <property type="entry name" value="GRPE PROTEIN HOMOLOG, MITOCHONDRIAL"/>
    <property type="match status" value="1"/>
</dbReference>
<dbReference type="GO" id="GO:0051082">
    <property type="term" value="F:unfolded protein binding"/>
    <property type="evidence" value="ECO:0007669"/>
    <property type="project" value="TreeGrafter"/>
</dbReference>
<comment type="function">
    <text evidence="7 10 11">Participates actively in the response to hyperosmotic and heat shock by preventing the aggregation of stress-denatured proteins, in association with DnaK and GrpE. It is the nucleotide exchange factor for DnaK and may function as a thermosensor. Unfolded proteins bind initially to DnaJ; upon interaction with the DnaJ-bound protein, DnaK hydrolyzes its bound ATP, resulting in the formation of a stable complex. GrpE releases ADP from DnaK; ATP binding to DnaK triggers the release of the substrate protein, thus completing the reaction cycle. Several rounds of ATP-dependent interactions between DnaJ, DnaK and GrpE are required for fully efficient folding.</text>
</comment>
<dbReference type="PROSITE" id="PS01071">
    <property type="entry name" value="GRPE"/>
    <property type="match status" value="1"/>
</dbReference>
<evidence type="ECO:0000256" key="11">
    <source>
        <dbReference type="RuleBase" id="RU000639"/>
    </source>
</evidence>